<reference evidence="5 6" key="1">
    <citation type="submission" date="2020-08" db="EMBL/GenBank/DDBJ databases">
        <title>Genome sequence of Diaphorobacter ruginosibacter DSM 27467T.</title>
        <authorList>
            <person name="Hyun D.-W."/>
            <person name="Bae J.-W."/>
        </authorList>
    </citation>
    <scope>NUCLEOTIDE SEQUENCE [LARGE SCALE GENOMIC DNA]</scope>
    <source>
        <strain evidence="5 6">DSM 27467</strain>
    </source>
</reference>
<evidence type="ECO:0000256" key="1">
    <source>
        <dbReference type="ARBA" id="ARBA00006484"/>
    </source>
</evidence>
<dbReference type="FunFam" id="3.40.50.720:FF:000084">
    <property type="entry name" value="Short-chain dehydrogenase reductase"/>
    <property type="match status" value="1"/>
</dbReference>
<dbReference type="PROSITE" id="PS00061">
    <property type="entry name" value="ADH_SHORT"/>
    <property type="match status" value="1"/>
</dbReference>
<dbReference type="InterPro" id="IPR036291">
    <property type="entry name" value="NAD(P)-bd_dom_sf"/>
</dbReference>
<sequence length="252" mass="25830">MTGQFDNQVVLVTGATAGIGRATALALARQGARLVVSGRNRAAGAQLESELTALGAHAAFVQADVSNESQVAQLVDHCVQHFGGLDVAVNSAGLEGVRGSIMEQTTDTYTAAFNANALGTFLCLKHEMRVMSARRSGAIVNLSSTMGSRGNALAPMYVASKHAIEGFTKSVALEACAYGVRVNAVAPGPIATEMLDRIAGGAQNLPMVAGTIPMNRIGTPEEVADAILFLASPAASYITGQILAVNGGKTAM</sequence>
<evidence type="ECO:0000256" key="3">
    <source>
        <dbReference type="ARBA" id="ARBA00023027"/>
    </source>
</evidence>
<organism evidence="5 6">
    <name type="scientific">Diaphorobacter ruginosibacter</name>
    <dbReference type="NCBI Taxonomy" id="1715720"/>
    <lineage>
        <taxon>Bacteria</taxon>
        <taxon>Pseudomonadati</taxon>
        <taxon>Pseudomonadota</taxon>
        <taxon>Betaproteobacteria</taxon>
        <taxon>Burkholderiales</taxon>
        <taxon>Comamonadaceae</taxon>
        <taxon>Diaphorobacter</taxon>
    </lineage>
</organism>
<accession>A0A7G9RJ98</accession>
<dbReference type="AlphaFoldDB" id="A0A7G9RJ98"/>
<dbReference type="SMART" id="SM00822">
    <property type="entry name" value="PKS_KR"/>
    <property type="match status" value="1"/>
</dbReference>
<dbReference type="NCBIfam" id="NF005559">
    <property type="entry name" value="PRK07231.1"/>
    <property type="match status" value="1"/>
</dbReference>
<dbReference type="PRINTS" id="PR00081">
    <property type="entry name" value="GDHRDH"/>
</dbReference>
<dbReference type="Proteomes" id="UP000515811">
    <property type="component" value="Chromosome"/>
</dbReference>
<name>A0A7G9RJ98_9BURK</name>
<feature type="domain" description="Ketoreductase" evidence="4">
    <location>
        <begin position="8"/>
        <end position="176"/>
    </location>
</feature>
<keyword evidence="6" id="KW-1185">Reference proteome</keyword>
<dbReference type="GO" id="GO:0016491">
    <property type="term" value="F:oxidoreductase activity"/>
    <property type="evidence" value="ECO:0007669"/>
    <property type="project" value="UniProtKB-KW"/>
</dbReference>
<dbReference type="PANTHER" id="PTHR24321">
    <property type="entry name" value="DEHYDROGENASES, SHORT CHAIN"/>
    <property type="match status" value="1"/>
</dbReference>
<keyword evidence="2" id="KW-0560">Oxidoreductase</keyword>
<dbReference type="InterPro" id="IPR057326">
    <property type="entry name" value="KR_dom"/>
</dbReference>
<gene>
    <name evidence="5" type="ORF">H9K76_13635</name>
</gene>
<dbReference type="Gene3D" id="3.40.50.720">
    <property type="entry name" value="NAD(P)-binding Rossmann-like Domain"/>
    <property type="match status" value="1"/>
</dbReference>
<dbReference type="Pfam" id="PF13561">
    <property type="entry name" value="adh_short_C2"/>
    <property type="match status" value="1"/>
</dbReference>
<dbReference type="EMBL" id="CP060714">
    <property type="protein sequence ID" value="QNN55673.1"/>
    <property type="molecule type" value="Genomic_DNA"/>
</dbReference>
<dbReference type="RefSeq" id="WP_187595946.1">
    <property type="nucleotide sequence ID" value="NZ_CP060714.1"/>
</dbReference>
<dbReference type="InterPro" id="IPR020904">
    <property type="entry name" value="Sc_DH/Rdtase_CS"/>
</dbReference>
<dbReference type="InterPro" id="IPR002347">
    <property type="entry name" value="SDR_fam"/>
</dbReference>
<proteinExistence type="inferred from homology"/>
<evidence type="ECO:0000256" key="2">
    <source>
        <dbReference type="ARBA" id="ARBA00023002"/>
    </source>
</evidence>
<dbReference type="CDD" id="cd05233">
    <property type="entry name" value="SDR_c"/>
    <property type="match status" value="1"/>
</dbReference>
<dbReference type="KEGG" id="drg:H9K76_13635"/>
<protein>
    <submittedName>
        <fullName evidence="5">SDR family oxidoreductase</fullName>
    </submittedName>
</protein>
<dbReference type="PRINTS" id="PR00080">
    <property type="entry name" value="SDRFAMILY"/>
</dbReference>
<evidence type="ECO:0000259" key="4">
    <source>
        <dbReference type="SMART" id="SM00822"/>
    </source>
</evidence>
<evidence type="ECO:0000313" key="6">
    <source>
        <dbReference type="Proteomes" id="UP000515811"/>
    </source>
</evidence>
<dbReference type="PANTHER" id="PTHR24321:SF8">
    <property type="entry name" value="ESTRADIOL 17-BETA-DEHYDROGENASE 8-RELATED"/>
    <property type="match status" value="1"/>
</dbReference>
<keyword evidence="3" id="KW-0520">NAD</keyword>
<evidence type="ECO:0000313" key="5">
    <source>
        <dbReference type="EMBL" id="QNN55673.1"/>
    </source>
</evidence>
<dbReference type="SUPFAM" id="SSF51735">
    <property type="entry name" value="NAD(P)-binding Rossmann-fold domains"/>
    <property type="match status" value="1"/>
</dbReference>
<comment type="similarity">
    <text evidence="1">Belongs to the short-chain dehydrogenases/reductases (SDR) family.</text>
</comment>